<keyword evidence="7" id="KW-1185">Reference proteome</keyword>
<comment type="similarity">
    <text evidence="2">Belongs to the bacterial solute-binding protein 5 family.</text>
</comment>
<sequence>MKTSVRLIAGLAGAVGLALASGAFAQEAPVKGGTLNMIAQPEPPTLMLGLNTQGPIIYVGGQIYQSLLSYTKDLKPQPSLARSWEVSEDGLTYSFTLQDNVKWHDGKPFSAEDVVFTADKFLREAHPRWRYIANTYVSEIAAPAPNQVVFKLKKPFSAFLWAFEISSFPVVPKHIYDGADYRTNPANQTPIGTGPFKFKEWKRGSYVHLVRNEDYWKPGKPYLDELYFRIIPDAASRGVAFEKGTVDVLRGGDVEGFEVRRLAKLKDVETTTAGWEMYAPLVFMQMNLRKAPFDNKLVRQAIMHAVNRDFIVKNIFFGLGKPATGPLASTTRFYSADAPTYAFDIEKAKKLIAESGIKPSEQVIRLMPIPYGSQWDRLSEYVKLQLEQLGFKVTIQSVDAGGWAQALSEWNFDITFNFTYQYGDPALGVARHYLTANIIKGTPFANNEGYSNPRADELFLAGATAVKSEDAAKAYGEMQKIVTGDVALGWLFELQNVTVNRAKVKNLVKTAIGLNEAMDEVWIAR</sequence>
<dbReference type="PIRSF" id="PIRSF002741">
    <property type="entry name" value="MppA"/>
    <property type="match status" value="1"/>
</dbReference>
<dbReference type="InterPro" id="IPR000914">
    <property type="entry name" value="SBP_5_dom"/>
</dbReference>
<evidence type="ECO:0000313" key="7">
    <source>
        <dbReference type="Proteomes" id="UP001321492"/>
    </source>
</evidence>
<gene>
    <name evidence="6" type="ORF">QNA08_13190</name>
</gene>
<accession>A0ABT7AII4</accession>
<organism evidence="6 7">
    <name type="scientific">Chelatococcus albus</name>
    <dbReference type="NCBI Taxonomy" id="3047466"/>
    <lineage>
        <taxon>Bacteria</taxon>
        <taxon>Pseudomonadati</taxon>
        <taxon>Pseudomonadota</taxon>
        <taxon>Alphaproteobacteria</taxon>
        <taxon>Hyphomicrobiales</taxon>
        <taxon>Chelatococcaceae</taxon>
        <taxon>Chelatococcus</taxon>
    </lineage>
</organism>
<feature type="domain" description="Solute-binding protein family 5" evidence="5">
    <location>
        <begin position="75"/>
        <end position="425"/>
    </location>
</feature>
<dbReference type="CDD" id="cd08517">
    <property type="entry name" value="PBP2_NikA_DppA_OppA_like_13"/>
    <property type="match status" value="1"/>
</dbReference>
<proteinExistence type="inferred from homology"/>
<dbReference type="SUPFAM" id="SSF53850">
    <property type="entry name" value="Periplasmic binding protein-like II"/>
    <property type="match status" value="1"/>
</dbReference>
<dbReference type="Gene3D" id="3.10.105.10">
    <property type="entry name" value="Dipeptide-binding Protein, Domain 3"/>
    <property type="match status" value="1"/>
</dbReference>
<evidence type="ECO:0000256" key="4">
    <source>
        <dbReference type="SAM" id="SignalP"/>
    </source>
</evidence>
<evidence type="ECO:0000313" key="6">
    <source>
        <dbReference type="EMBL" id="MDJ1159194.1"/>
    </source>
</evidence>
<evidence type="ECO:0000259" key="5">
    <source>
        <dbReference type="Pfam" id="PF00496"/>
    </source>
</evidence>
<feature type="signal peptide" evidence="4">
    <location>
        <begin position="1"/>
        <end position="25"/>
    </location>
</feature>
<protein>
    <submittedName>
        <fullName evidence="6">ABC transporter substrate-binding protein</fullName>
    </submittedName>
</protein>
<dbReference type="RefSeq" id="WP_283741173.1">
    <property type="nucleotide sequence ID" value="NZ_JASJEV010000007.1"/>
</dbReference>
<feature type="chain" id="PRO_5046390679" evidence="4">
    <location>
        <begin position="26"/>
        <end position="525"/>
    </location>
</feature>
<name>A0ABT7AII4_9HYPH</name>
<dbReference type="PANTHER" id="PTHR30290:SF38">
    <property type="entry name" value="D,D-DIPEPTIDE-BINDING PERIPLASMIC PROTEIN DDPA-RELATED"/>
    <property type="match status" value="1"/>
</dbReference>
<dbReference type="Proteomes" id="UP001321492">
    <property type="component" value="Unassembled WGS sequence"/>
</dbReference>
<comment type="caution">
    <text evidence="6">The sequence shown here is derived from an EMBL/GenBank/DDBJ whole genome shotgun (WGS) entry which is preliminary data.</text>
</comment>
<dbReference type="Gene3D" id="3.40.190.10">
    <property type="entry name" value="Periplasmic binding protein-like II"/>
    <property type="match status" value="1"/>
</dbReference>
<reference evidence="6 7" key="1">
    <citation type="submission" date="2023-05" db="EMBL/GenBank/DDBJ databases">
        <title>Chelatococcus sp. nov., a moderately thermophilic bacterium isolated from hot spring microbial mat.</title>
        <authorList>
            <person name="Hu C.-J."/>
            <person name="Li W.-J."/>
        </authorList>
    </citation>
    <scope>NUCLEOTIDE SEQUENCE [LARGE SCALE GENOMIC DNA]</scope>
    <source>
        <strain evidence="6 7">SYSU G07232</strain>
    </source>
</reference>
<dbReference type="EMBL" id="JASJEV010000007">
    <property type="protein sequence ID" value="MDJ1159194.1"/>
    <property type="molecule type" value="Genomic_DNA"/>
</dbReference>
<keyword evidence="3 4" id="KW-0732">Signal</keyword>
<comment type="subcellular location">
    <subcellularLocation>
        <location evidence="1">Periplasm</location>
    </subcellularLocation>
</comment>
<evidence type="ECO:0000256" key="2">
    <source>
        <dbReference type="ARBA" id="ARBA00005695"/>
    </source>
</evidence>
<dbReference type="Pfam" id="PF00496">
    <property type="entry name" value="SBP_bac_5"/>
    <property type="match status" value="1"/>
</dbReference>
<evidence type="ECO:0000256" key="3">
    <source>
        <dbReference type="ARBA" id="ARBA00022729"/>
    </source>
</evidence>
<dbReference type="InterPro" id="IPR039424">
    <property type="entry name" value="SBP_5"/>
</dbReference>
<dbReference type="PANTHER" id="PTHR30290">
    <property type="entry name" value="PERIPLASMIC BINDING COMPONENT OF ABC TRANSPORTER"/>
    <property type="match status" value="1"/>
</dbReference>
<evidence type="ECO:0000256" key="1">
    <source>
        <dbReference type="ARBA" id="ARBA00004418"/>
    </source>
</evidence>
<dbReference type="InterPro" id="IPR030678">
    <property type="entry name" value="Peptide/Ni-bd"/>
</dbReference>